<dbReference type="RefSeq" id="WP_029909569.1">
    <property type="nucleotide sequence ID" value="NZ_AP020335.1"/>
</dbReference>
<evidence type="ECO:0000256" key="5">
    <source>
        <dbReference type="ARBA" id="ARBA00023143"/>
    </source>
</evidence>
<protein>
    <submittedName>
        <fullName evidence="8">Flagellin-like protein</fullName>
    </submittedName>
</protein>
<dbReference type="GO" id="GO:0009424">
    <property type="term" value="C:bacterial-type flagellum hook"/>
    <property type="evidence" value="ECO:0007669"/>
    <property type="project" value="InterPro"/>
</dbReference>
<dbReference type="Gene3D" id="1.20.1330.10">
    <property type="entry name" value="f41 fragment of flagellin, N-terminal domain"/>
    <property type="match status" value="1"/>
</dbReference>
<dbReference type="PANTHER" id="PTHR42792">
    <property type="entry name" value="FLAGELLIN"/>
    <property type="match status" value="1"/>
</dbReference>
<dbReference type="Pfam" id="PF00700">
    <property type="entry name" value="Flagellin_C"/>
    <property type="match status" value="1"/>
</dbReference>
<evidence type="ECO:0000256" key="2">
    <source>
        <dbReference type="ARBA" id="ARBA00004613"/>
    </source>
</evidence>
<dbReference type="Pfam" id="PF00669">
    <property type="entry name" value="Flagellin_N"/>
    <property type="match status" value="1"/>
</dbReference>
<dbReference type="AlphaFoldDB" id="A0A066ZPH6"/>
<dbReference type="EMBL" id="JMIU01000001">
    <property type="protein sequence ID" value="KDN95432.1"/>
    <property type="molecule type" value="Genomic_DNA"/>
</dbReference>
<keyword evidence="4" id="KW-0964">Secreted</keyword>
<reference evidence="8 9" key="1">
    <citation type="submission" date="2014-04" db="EMBL/GenBank/DDBJ databases">
        <title>Draft genome sequence of Hydrogenovibrio marinus MH-110, a model organism for aerobic H2 metabolism.</title>
        <authorList>
            <person name="Cha H.J."/>
            <person name="Jo B.H."/>
            <person name="Hwang B.H."/>
        </authorList>
    </citation>
    <scope>NUCLEOTIDE SEQUENCE [LARGE SCALE GENOMIC DNA]</scope>
    <source>
        <strain evidence="8 9">MH-110</strain>
    </source>
</reference>
<proteinExistence type="inferred from homology"/>
<name>A0A066ZPH6_HYDMR</name>
<feature type="domain" description="Flagellin C-terminal" evidence="7">
    <location>
        <begin position="266"/>
        <end position="344"/>
    </location>
</feature>
<dbReference type="GO" id="GO:0071973">
    <property type="term" value="P:bacterial-type flagellum-dependent cell motility"/>
    <property type="evidence" value="ECO:0007669"/>
    <property type="project" value="InterPro"/>
</dbReference>
<evidence type="ECO:0000313" key="9">
    <source>
        <dbReference type="Proteomes" id="UP000027341"/>
    </source>
</evidence>
<dbReference type="InterPro" id="IPR001029">
    <property type="entry name" value="Flagellin_N"/>
</dbReference>
<evidence type="ECO:0000256" key="1">
    <source>
        <dbReference type="ARBA" id="ARBA00004365"/>
    </source>
</evidence>
<dbReference type="InterPro" id="IPR013384">
    <property type="entry name" value="Flagell_FlgL"/>
</dbReference>
<keyword evidence="9" id="KW-1185">Reference proteome</keyword>
<evidence type="ECO:0000313" key="8">
    <source>
        <dbReference type="EMBL" id="KDN95432.1"/>
    </source>
</evidence>
<comment type="subcellular location">
    <subcellularLocation>
        <location evidence="1">Bacterial flagellum</location>
    </subcellularLocation>
    <subcellularLocation>
        <location evidence="2">Secreted</location>
    </subcellularLocation>
</comment>
<evidence type="ECO:0000256" key="4">
    <source>
        <dbReference type="ARBA" id="ARBA00022525"/>
    </source>
</evidence>
<organism evidence="8 9">
    <name type="scientific">Hydrogenovibrio marinus</name>
    <dbReference type="NCBI Taxonomy" id="28885"/>
    <lineage>
        <taxon>Bacteria</taxon>
        <taxon>Pseudomonadati</taxon>
        <taxon>Pseudomonadota</taxon>
        <taxon>Gammaproteobacteria</taxon>
        <taxon>Thiotrichales</taxon>
        <taxon>Piscirickettsiaceae</taxon>
        <taxon>Hydrogenovibrio</taxon>
    </lineage>
</organism>
<dbReference type="InterPro" id="IPR001492">
    <property type="entry name" value="Flagellin"/>
</dbReference>
<comment type="caution">
    <text evidence="8">The sequence shown here is derived from an EMBL/GenBank/DDBJ whole genome shotgun (WGS) entry which is preliminary data.</text>
</comment>
<sequence length="346" mass="37027">MRVSTMQFYTKSYSAIQDNQNAVLNLQEQIASGKRVNKPSDDPSANPQINLLNKTINSLSQYKTNGQFASSQLSLEETQLNSVVNSVQRARELALQMSNGTYSATDRQATAKEIGQIIDHMSSLMNSKNSQGELLFAGNSVNATAAFIPDANGNTTAAMTARGNQYYAYIGSNNSNGGVPVDSQSNYGARFVQIGFDSDNTLTPNDKGDSSRVRITDNGASVFNLSGGATSLPAGVDPSLLNVLVTLKDNLDQGLAPPASIATDLETGIKQLGSSLAEIGGRQNRIDAQSTAGDTFTIALKQRLSNLQDMDMVQGVTDLTTKQNSLQIAQQVFAKVQGMSLFDYIR</sequence>
<dbReference type="STRING" id="28885.EI16_03790"/>
<feature type="domain" description="Flagellin N-terminal" evidence="6">
    <location>
        <begin position="3"/>
        <end position="139"/>
    </location>
</feature>
<keyword evidence="8" id="KW-0282">Flagellum</keyword>
<accession>A0A066ZPH6</accession>
<dbReference type="GO" id="GO:0005576">
    <property type="term" value="C:extracellular region"/>
    <property type="evidence" value="ECO:0007669"/>
    <property type="project" value="UniProtKB-SubCell"/>
</dbReference>
<dbReference type="GO" id="GO:0005198">
    <property type="term" value="F:structural molecule activity"/>
    <property type="evidence" value="ECO:0007669"/>
    <property type="project" value="InterPro"/>
</dbReference>
<dbReference type="Proteomes" id="UP000027341">
    <property type="component" value="Unassembled WGS sequence"/>
</dbReference>
<keyword evidence="8" id="KW-0966">Cell projection</keyword>
<evidence type="ECO:0000259" key="6">
    <source>
        <dbReference type="Pfam" id="PF00669"/>
    </source>
</evidence>
<dbReference type="SUPFAM" id="SSF64518">
    <property type="entry name" value="Phase 1 flagellin"/>
    <property type="match status" value="1"/>
</dbReference>
<gene>
    <name evidence="8" type="ORF">EI16_03790</name>
</gene>
<keyword evidence="8" id="KW-0969">Cilium</keyword>
<dbReference type="InterPro" id="IPR046358">
    <property type="entry name" value="Flagellin_C"/>
</dbReference>
<evidence type="ECO:0000259" key="7">
    <source>
        <dbReference type="Pfam" id="PF00700"/>
    </source>
</evidence>
<dbReference type="PANTHER" id="PTHR42792:SF1">
    <property type="entry name" value="FLAGELLAR HOOK-ASSOCIATED PROTEIN 3"/>
    <property type="match status" value="1"/>
</dbReference>
<comment type="similarity">
    <text evidence="3">Belongs to the bacterial flagellin family.</text>
</comment>
<evidence type="ECO:0000256" key="3">
    <source>
        <dbReference type="ARBA" id="ARBA00005709"/>
    </source>
</evidence>
<keyword evidence="5" id="KW-0975">Bacterial flagellum</keyword>
<dbReference type="NCBIfam" id="TIGR02550">
    <property type="entry name" value="flagell_flgL"/>
    <property type="match status" value="1"/>
</dbReference>